<protein>
    <submittedName>
        <fullName evidence="2">Small multi-drug export protein</fullName>
    </submittedName>
</protein>
<gene>
    <name evidence="2" type="ORF">G4Y79_10070</name>
</gene>
<dbReference type="KEGG" id="pmet:G4Y79_10070"/>
<evidence type="ECO:0000256" key="1">
    <source>
        <dbReference type="SAM" id="Phobius"/>
    </source>
</evidence>
<dbReference type="InterPro" id="IPR009577">
    <property type="entry name" value="Sm_multidrug_ex"/>
</dbReference>
<keyword evidence="1" id="KW-1133">Transmembrane helix</keyword>
<accession>A0A7S8EDF2</accession>
<dbReference type="EMBL" id="CP062983">
    <property type="protein sequence ID" value="QPC84698.1"/>
    <property type="molecule type" value="Genomic_DNA"/>
</dbReference>
<name>A0A7S8EDF2_9CHLR</name>
<organism evidence="2 3">
    <name type="scientific">Phototrophicus methaneseepsis</name>
    <dbReference type="NCBI Taxonomy" id="2710758"/>
    <lineage>
        <taxon>Bacteria</taxon>
        <taxon>Bacillati</taxon>
        <taxon>Chloroflexota</taxon>
        <taxon>Candidatus Thermofontia</taxon>
        <taxon>Phototrophicales</taxon>
        <taxon>Phototrophicaceae</taxon>
        <taxon>Phototrophicus</taxon>
    </lineage>
</organism>
<feature type="transmembrane region" description="Helical" evidence="1">
    <location>
        <begin position="120"/>
        <end position="145"/>
    </location>
</feature>
<keyword evidence="1" id="KW-0812">Transmembrane</keyword>
<evidence type="ECO:0000313" key="3">
    <source>
        <dbReference type="Proteomes" id="UP000594468"/>
    </source>
</evidence>
<evidence type="ECO:0000313" key="2">
    <source>
        <dbReference type="EMBL" id="QPC84698.1"/>
    </source>
</evidence>
<keyword evidence="1" id="KW-0472">Membrane</keyword>
<dbReference type="Pfam" id="PF06695">
    <property type="entry name" value="Sm_multidrug_ex"/>
    <property type="match status" value="1"/>
</dbReference>
<proteinExistence type="predicted"/>
<feature type="transmembrane region" description="Helical" evidence="1">
    <location>
        <begin position="87"/>
        <end position="108"/>
    </location>
</feature>
<dbReference type="AlphaFoldDB" id="A0A7S8EDF2"/>
<sequence length="150" mass="16224">MTDLLLFLAACGSIFALAFFHFWSAIPAGIALGLPPLVVMLVVIASYVTACALVLFVGGRLRTWIQNRWNITALNENSRIYRIWERWGVIGFSLLAPMTLGAQVSALLGLTLNAEPRKLFLWLTIGAIVWAVVLTIGVTLGAIGLQQAAA</sequence>
<keyword evidence="3" id="KW-1185">Reference proteome</keyword>
<dbReference type="RefSeq" id="WP_195172761.1">
    <property type="nucleotide sequence ID" value="NZ_CP062983.1"/>
</dbReference>
<reference evidence="2 3" key="1">
    <citation type="submission" date="2020-02" db="EMBL/GenBank/DDBJ databases">
        <authorList>
            <person name="Zheng R.K."/>
            <person name="Sun C.M."/>
        </authorList>
    </citation>
    <scope>NUCLEOTIDE SEQUENCE [LARGE SCALE GENOMIC DNA]</scope>
    <source>
        <strain evidence="3">rifampicinis</strain>
    </source>
</reference>
<dbReference type="Proteomes" id="UP000594468">
    <property type="component" value="Chromosome"/>
</dbReference>
<feature type="transmembrane region" description="Helical" evidence="1">
    <location>
        <begin position="37"/>
        <end position="58"/>
    </location>
</feature>